<accession>A0A6M3LJE2</accession>
<proteinExistence type="predicted"/>
<name>A0A6M3LJE2_9ZZZZ</name>
<sequence>MKKYIILMLIVLIAIFAPFVFADNPKPIRGTQVITGDLRVGGTIYNDALDAEQAARLTQVITNGVTTSSPSEDAVFDALALKAPVASPTFTGTAIFAILTLPEKTPVNAVASAAKLTSSGALVPATHATSEIVSDATNFADGETITINATVYRFMDTPVQAYDINVGVSAAESLDFLKAAINATGTGDGSDYYAGTLVHPDVVATTNSDTVQTILARVPGDEMNAYATTETCAHAAWADTTLGGGAGNSNPGVTSAGATVTINGRAYMFVDALSEDAADAIVDQVLYGGTEAAALDNLKVAINAGATAGTNYSTGTVVNPDVTAGTNTDTTQVITAKVKGVAGDLITCTETLANTVWDDVTLGTEVAGVDGTVGVANETCADATYLYHCLATNTIADANWRRVALGSAY</sequence>
<dbReference type="AlphaFoldDB" id="A0A6M3LJE2"/>
<gene>
    <name evidence="1" type="ORF">MM415B04217_0006</name>
</gene>
<protein>
    <submittedName>
        <fullName evidence="1">Uncharacterized protein</fullName>
    </submittedName>
</protein>
<reference evidence="1" key="1">
    <citation type="submission" date="2020-03" db="EMBL/GenBank/DDBJ databases">
        <title>The deep terrestrial virosphere.</title>
        <authorList>
            <person name="Holmfeldt K."/>
            <person name="Nilsson E."/>
            <person name="Simone D."/>
            <person name="Lopez-Fernandez M."/>
            <person name="Wu X."/>
            <person name="de Brujin I."/>
            <person name="Lundin D."/>
            <person name="Andersson A."/>
            <person name="Bertilsson S."/>
            <person name="Dopson M."/>
        </authorList>
    </citation>
    <scope>NUCLEOTIDE SEQUENCE</scope>
    <source>
        <strain evidence="1">MM415B04217</strain>
    </source>
</reference>
<evidence type="ECO:0000313" key="1">
    <source>
        <dbReference type="EMBL" id="QJA93454.1"/>
    </source>
</evidence>
<dbReference type="EMBL" id="MT143150">
    <property type="protein sequence ID" value="QJA93454.1"/>
    <property type="molecule type" value="Genomic_DNA"/>
</dbReference>
<organism evidence="1">
    <name type="scientific">viral metagenome</name>
    <dbReference type="NCBI Taxonomy" id="1070528"/>
    <lineage>
        <taxon>unclassified sequences</taxon>
        <taxon>metagenomes</taxon>
        <taxon>organismal metagenomes</taxon>
    </lineage>
</organism>